<feature type="transmembrane region" description="Helical" evidence="1">
    <location>
        <begin position="352"/>
        <end position="372"/>
    </location>
</feature>
<sequence>MVRAFALLLLLGISLAQGFRGLSLSTPYPNQTVRTGETVTLPVEVKNFGLPPQVVQVQVTDVAPGWKASLLGGGRVVGAVYLAPDAEQSLSLRLEPPKGVKGGTYRFRLLATGTSARAELPITLTTGEVLPKRLSLEAELPVLKGTAGSSFRYRVTLRNESDQDLLINLEAEAPEGFQVSFTPSFGSQQVTSLPVKAGESRDLDVEVSPPREVEARAYGVTLRALAGEAKAELAVTLQISGRPELSLSTPEGRLSGRAYAGRENPVKLVVKNTGSVPVEEVSFSSSEPSGWEVKFDPEKLEAIAPGKEAEVTARVKPTSRAVAGDYMLTLRASAGEASASMDYRVTVLTSTAWGIVGVGLVAVALGVLGFAVSRFGRR</sequence>
<dbReference type="PANTHER" id="PTHR39198">
    <property type="entry name" value="HYPOTHETICAL MEMBRANE PROTEIN, CONSERVED"/>
    <property type="match status" value="1"/>
</dbReference>
<keyword evidence="4" id="KW-1185">Reference proteome</keyword>
<accession>A0A399ERF6</accession>
<dbReference type="AlphaFoldDB" id="A0A399ERF6"/>
<feature type="domain" description="Alpha-galactosidase NEW3" evidence="2">
    <location>
        <begin position="260"/>
        <end position="333"/>
    </location>
</feature>
<dbReference type="InterPro" id="IPR013783">
    <property type="entry name" value="Ig-like_fold"/>
</dbReference>
<dbReference type="Pfam" id="PF10633">
    <property type="entry name" value="NPCBM_assoc"/>
    <property type="match status" value="1"/>
</dbReference>
<evidence type="ECO:0000313" key="4">
    <source>
        <dbReference type="Proteomes" id="UP000265341"/>
    </source>
</evidence>
<dbReference type="EMBL" id="QWLA01000030">
    <property type="protein sequence ID" value="RIH86385.1"/>
    <property type="molecule type" value="Genomic_DNA"/>
</dbReference>
<dbReference type="Proteomes" id="UP000265341">
    <property type="component" value="Unassembled WGS sequence"/>
</dbReference>
<evidence type="ECO:0000256" key="1">
    <source>
        <dbReference type="SAM" id="Phobius"/>
    </source>
</evidence>
<comment type="caution">
    <text evidence="3">The sequence shown here is derived from an EMBL/GenBank/DDBJ whole genome shotgun (WGS) entry which is preliminary data.</text>
</comment>
<keyword evidence="1" id="KW-0812">Transmembrane</keyword>
<organism evidence="3 4">
    <name type="scientific">Calidithermus roseus</name>
    <dbReference type="NCBI Taxonomy" id="1644118"/>
    <lineage>
        <taxon>Bacteria</taxon>
        <taxon>Thermotogati</taxon>
        <taxon>Deinococcota</taxon>
        <taxon>Deinococci</taxon>
        <taxon>Thermales</taxon>
        <taxon>Thermaceae</taxon>
        <taxon>Calidithermus</taxon>
    </lineage>
</organism>
<evidence type="ECO:0000313" key="3">
    <source>
        <dbReference type="EMBL" id="RIH86385.1"/>
    </source>
</evidence>
<dbReference type="Gene3D" id="2.60.40.10">
    <property type="entry name" value="Immunoglobulins"/>
    <property type="match status" value="2"/>
</dbReference>
<dbReference type="OrthoDB" id="8631677at2"/>
<keyword evidence="1" id="KW-0472">Membrane</keyword>
<name>A0A399ERF6_9DEIN</name>
<proteinExistence type="predicted"/>
<dbReference type="InterPro" id="IPR018905">
    <property type="entry name" value="A-galactase_NEW3"/>
</dbReference>
<protein>
    <recommendedName>
        <fullName evidence="2">Alpha-galactosidase NEW3 domain-containing protein</fullName>
    </recommendedName>
</protein>
<reference evidence="3 4" key="1">
    <citation type="submission" date="2018-08" db="EMBL/GenBank/DDBJ databases">
        <title>Meiothermus roseus NBRC 110900 genome sequencing project.</title>
        <authorList>
            <person name="Da Costa M.S."/>
            <person name="Albuquerque L."/>
            <person name="Raposo P."/>
            <person name="Froufe H.J.C."/>
            <person name="Barroso C.S."/>
            <person name="Egas C."/>
        </authorList>
    </citation>
    <scope>NUCLEOTIDE SEQUENCE [LARGE SCALE GENOMIC DNA]</scope>
    <source>
        <strain evidence="3 4">NBRC 110900</strain>
    </source>
</reference>
<keyword evidence="1" id="KW-1133">Transmembrane helix</keyword>
<dbReference type="RefSeq" id="WP_119277541.1">
    <property type="nucleotide sequence ID" value="NZ_QWLA01000030.1"/>
</dbReference>
<gene>
    <name evidence="3" type="ORF">Mrose_01798</name>
</gene>
<dbReference type="PANTHER" id="PTHR39198:SF1">
    <property type="entry name" value="ALPHA-GALACTOSIDASE NEW3 DOMAIN-CONTAINING PROTEIN"/>
    <property type="match status" value="1"/>
</dbReference>
<evidence type="ECO:0000259" key="2">
    <source>
        <dbReference type="Pfam" id="PF10633"/>
    </source>
</evidence>